<feature type="domain" description="DUF4232" evidence="2">
    <location>
        <begin position="158"/>
        <end position="293"/>
    </location>
</feature>
<organism evidence="3 4">
    <name type="scientific">Streptomyces capillispiralis</name>
    <dbReference type="NCBI Taxonomy" id="68182"/>
    <lineage>
        <taxon>Bacteria</taxon>
        <taxon>Bacillati</taxon>
        <taxon>Actinomycetota</taxon>
        <taxon>Actinomycetes</taxon>
        <taxon>Kitasatosporales</taxon>
        <taxon>Streptomycetaceae</taxon>
        <taxon>Streptomyces</taxon>
    </lineage>
</organism>
<evidence type="ECO:0000259" key="2">
    <source>
        <dbReference type="Pfam" id="PF14016"/>
    </source>
</evidence>
<evidence type="ECO:0000256" key="1">
    <source>
        <dbReference type="SAM" id="MobiDB-lite"/>
    </source>
</evidence>
<dbReference type="Pfam" id="PF14016">
    <property type="entry name" value="DUF4232"/>
    <property type="match status" value="1"/>
</dbReference>
<evidence type="ECO:0000313" key="3">
    <source>
        <dbReference type="EMBL" id="TWF89641.1"/>
    </source>
</evidence>
<feature type="region of interest" description="Disordered" evidence="1">
    <location>
        <begin position="24"/>
        <end position="68"/>
    </location>
</feature>
<dbReference type="OrthoDB" id="3827416at2"/>
<comment type="caution">
    <text evidence="3">The sequence shown here is derived from an EMBL/GenBank/DDBJ whole genome shotgun (WGS) entry which is preliminary data.</text>
</comment>
<proteinExistence type="predicted"/>
<protein>
    <submittedName>
        <fullName evidence="3">Uncharacterized protein DUF4232</fullName>
    </submittedName>
</protein>
<gene>
    <name evidence="3" type="ORF">FHX78_116684</name>
</gene>
<dbReference type="AlphaFoldDB" id="A0A561TR97"/>
<accession>A0A561TR97</accession>
<keyword evidence="4" id="KW-1185">Reference proteome</keyword>
<name>A0A561TR97_9ACTN</name>
<dbReference type="InterPro" id="IPR025326">
    <property type="entry name" value="DUF4232"/>
</dbReference>
<reference evidence="3 4" key="1">
    <citation type="submission" date="2019-06" db="EMBL/GenBank/DDBJ databases">
        <title>Sequencing the genomes of 1000 actinobacteria strains.</title>
        <authorList>
            <person name="Klenk H.-P."/>
        </authorList>
    </citation>
    <scope>NUCLEOTIDE SEQUENCE [LARGE SCALE GENOMIC DNA]</scope>
    <source>
        <strain evidence="3 4">DSM 41695</strain>
    </source>
</reference>
<dbReference type="PROSITE" id="PS51257">
    <property type="entry name" value="PROKAR_LIPOPROTEIN"/>
    <property type="match status" value="1"/>
</dbReference>
<dbReference type="RefSeq" id="WP_145871139.1">
    <property type="nucleotide sequence ID" value="NZ_BNCE01000012.1"/>
</dbReference>
<dbReference type="Proteomes" id="UP000316603">
    <property type="component" value="Unassembled WGS sequence"/>
</dbReference>
<evidence type="ECO:0000313" key="4">
    <source>
        <dbReference type="Proteomes" id="UP000316603"/>
    </source>
</evidence>
<feature type="region of interest" description="Disordered" evidence="1">
    <location>
        <begin position="287"/>
        <end position="307"/>
    </location>
</feature>
<dbReference type="EMBL" id="VIWV01000001">
    <property type="protein sequence ID" value="TWF89641.1"/>
    <property type="molecule type" value="Genomic_DNA"/>
</dbReference>
<sequence length="307" mass="31276">MRHPFLPLPAALAGVLLLTACGTGQHGGSDARPPSGAPCPGQPSGASAAPLPGDPAEPERDGVRITGFQGGDGGCALFEVTHAGTEPHTYTVTFALISEAGTVLDTAERTVAGVGPGRTVSGRIPLDTAAGPQDVSRVRISRVRSVPVDEAPDKGGPCPASGLRVHADDGDAAMGLRVVSVHLENCGARPYALHGYPDVELFDEEHQPVDGVRILRDGSSVAGATGADGPALPLVLDPGEGAWAGLVWRNTVQAGTPVHAPYVRLRARSGADWVTLVPELDLGTTGKLGVGPWKKREAGPQGGPSSP</sequence>